<dbReference type="OrthoDB" id="6409105at2759"/>
<evidence type="ECO:0000256" key="3">
    <source>
        <dbReference type="ARBA" id="ARBA00022737"/>
    </source>
</evidence>
<feature type="signal peptide" evidence="6">
    <location>
        <begin position="1"/>
        <end position="19"/>
    </location>
</feature>
<keyword evidence="4 5" id="KW-1015">Disulfide bond</keyword>
<evidence type="ECO:0000256" key="1">
    <source>
        <dbReference type="ARBA" id="ARBA00004613"/>
    </source>
</evidence>
<evidence type="ECO:0000259" key="7">
    <source>
        <dbReference type="PROSITE" id="PS51162"/>
    </source>
</evidence>
<dbReference type="PROSITE" id="PS51162">
    <property type="entry name" value="THYROGLOBULIN_1_2"/>
    <property type="match status" value="2"/>
</dbReference>
<dbReference type="InterPro" id="IPR036857">
    <property type="entry name" value="Thyroglobulin_1_sf"/>
</dbReference>
<dbReference type="Gene3D" id="4.10.800.10">
    <property type="entry name" value="Thyroglobulin type-1"/>
    <property type="match status" value="2"/>
</dbReference>
<keyword evidence="2" id="KW-0964">Secreted</keyword>
<dbReference type="GO" id="GO:0007160">
    <property type="term" value="P:cell-matrix adhesion"/>
    <property type="evidence" value="ECO:0007669"/>
    <property type="project" value="TreeGrafter"/>
</dbReference>
<dbReference type="InterPro" id="IPR051950">
    <property type="entry name" value="Dev_reg/Prot_inhib"/>
</dbReference>
<reference evidence="8" key="1">
    <citation type="submission" date="2022-01" db="EMBL/GenBank/DDBJ databases">
        <authorList>
            <person name="King R."/>
        </authorList>
    </citation>
    <scope>NUCLEOTIDE SEQUENCE</scope>
</reference>
<dbReference type="AlphaFoldDB" id="A0A9P0DNF6"/>
<comment type="subcellular location">
    <subcellularLocation>
        <location evidence="1">Secreted</location>
    </subcellularLocation>
</comment>
<dbReference type="GO" id="GO:0005615">
    <property type="term" value="C:extracellular space"/>
    <property type="evidence" value="ECO:0007669"/>
    <property type="project" value="TreeGrafter"/>
</dbReference>
<dbReference type="SUPFAM" id="SSF57610">
    <property type="entry name" value="Thyroglobulin type-1 domain"/>
    <property type="match status" value="3"/>
</dbReference>
<feature type="domain" description="Thyroglobulin type-1" evidence="7">
    <location>
        <begin position="122"/>
        <end position="192"/>
    </location>
</feature>
<protein>
    <recommendedName>
        <fullName evidence="7">Thyroglobulin type-1 domain-containing protein</fullName>
    </recommendedName>
</protein>
<evidence type="ECO:0000256" key="4">
    <source>
        <dbReference type="ARBA" id="ARBA00023157"/>
    </source>
</evidence>
<feature type="domain" description="Thyroglobulin type-1" evidence="7">
    <location>
        <begin position="194"/>
        <end position="254"/>
    </location>
</feature>
<dbReference type="SMART" id="SM00211">
    <property type="entry name" value="TY"/>
    <property type="match status" value="3"/>
</dbReference>
<dbReference type="Proteomes" id="UP001153737">
    <property type="component" value="Chromosome 8"/>
</dbReference>
<gene>
    <name evidence="8" type="ORF">PHAECO_LOCUS11968</name>
</gene>
<dbReference type="PANTHER" id="PTHR12352">
    <property type="entry name" value="SECRETED MODULAR CALCIUM-BINDING PROTEIN"/>
    <property type="match status" value="1"/>
</dbReference>
<dbReference type="EMBL" id="OU896714">
    <property type="protein sequence ID" value="CAH1179572.1"/>
    <property type="molecule type" value="Genomic_DNA"/>
</dbReference>
<organism evidence="8 9">
    <name type="scientific">Phaedon cochleariae</name>
    <name type="common">Mustard beetle</name>
    <dbReference type="NCBI Taxonomy" id="80249"/>
    <lineage>
        <taxon>Eukaryota</taxon>
        <taxon>Metazoa</taxon>
        <taxon>Ecdysozoa</taxon>
        <taxon>Arthropoda</taxon>
        <taxon>Hexapoda</taxon>
        <taxon>Insecta</taxon>
        <taxon>Pterygota</taxon>
        <taxon>Neoptera</taxon>
        <taxon>Endopterygota</taxon>
        <taxon>Coleoptera</taxon>
        <taxon>Polyphaga</taxon>
        <taxon>Cucujiformia</taxon>
        <taxon>Chrysomeloidea</taxon>
        <taxon>Chrysomelidae</taxon>
        <taxon>Chrysomelinae</taxon>
        <taxon>Chrysomelini</taxon>
        <taxon>Phaedon</taxon>
    </lineage>
</organism>
<evidence type="ECO:0000313" key="8">
    <source>
        <dbReference type="EMBL" id="CAH1179572.1"/>
    </source>
</evidence>
<comment type="caution">
    <text evidence="5">Lacks conserved residue(s) required for the propagation of feature annotation.</text>
</comment>
<feature type="chain" id="PRO_5040295000" description="Thyroglobulin type-1 domain-containing protein" evidence="6">
    <location>
        <begin position="20"/>
        <end position="399"/>
    </location>
</feature>
<keyword evidence="6" id="KW-0732">Signal</keyword>
<evidence type="ECO:0000256" key="5">
    <source>
        <dbReference type="PROSITE-ProRule" id="PRU00500"/>
    </source>
</evidence>
<proteinExistence type="predicted"/>
<dbReference type="Pfam" id="PF00086">
    <property type="entry name" value="Thyroglobulin_1"/>
    <property type="match status" value="2"/>
</dbReference>
<name>A0A9P0DNF6_PHACE</name>
<sequence>MNSLLIFLLFSLATIQNSSESCDDILVTDLSQHDCIAKQTNTDSYYYSLDETQSCLPSCKKYNPDGHFRDSCSKQRCPAGYTCSKRCNRLIEYAEISCETRADCTKAGALRAQCVDMCVLDADTCMAYHANTSDFRDNKFGALKFKPACDNDGQWDAKQCKGGVSGKCYCYDPKGEKLFGQALYPNAADMTCSCSRRRAELLDSGRPFVSFHCDSKGNFEKMQCDSGLCWCADPKTGELVSAVVPERVMPKLPCYDTTTLGSQYLRQCDSHQYAITKITNTLKTHGVVYANFGMRLCDGDGAYGAYNVSNGIAYCTWRDGTTINTWQSDSSTDISTLNCNCARDYKMYAHQLHCTGSGNYESVQNFILNKQNYFYCVDDDGFAISDYFTTRVDNCTSYY</sequence>
<accession>A0A9P0DNF6</accession>
<dbReference type="InterPro" id="IPR000716">
    <property type="entry name" value="Thyroglobulin_1"/>
</dbReference>
<keyword evidence="9" id="KW-1185">Reference proteome</keyword>
<evidence type="ECO:0000256" key="2">
    <source>
        <dbReference type="ARBA" id="ARBA00022525"/>
    </source>
</evidence>
<dbReference type="GO" id="GO:0005604">
    <property type="term" value="C:basement membrane"/>
    <property type="evidence" value="ECO:0007669"/>
    <property type="project" value="TreeGrafter"/>
</dbReference>
<feature type="disulfide bond" evidence="5">
    <location>
        <begin position="194"/>
        <end position="213"/>
    </location>
</feature>
<evidence type="ECO:0000313" key="9">
    <source>
        <dbReference type="Proteomes" id="UP001153737"/>
    </source>
</evidence>
<reference evidence="8" key="2">
    <citation type="submission" date="2022-10" db="EMBL/GenBank/DDBJ databases">
        <authorList>
            <consortium name="ENA_rothamsted_submissions"/>
            <consortium name="culmorum"/>
            <person name="King R."/>
        </authorList>
    </citation>
    <scope>NUCLEOTIDE SEQUENCE</scope>
</reference>
<keyword evidence="3" id="KW-0677">Repeat</keyword>
<dbReference type="PANTHER" id="PTHR12352:SF3">
    <property type="entry name" value="NIDOGEN-2"/>
    <property type="match status" value="1"/>
</dbReference>
<evidence type="ECO:0000256" key="6">
    <source>
        <dbReference type="SAM" id="SignalP"/>
    </source>
</evidence>